<dbReference type="OrthoDB" id="9811073at2"/>
<proteinExistence type="predicted"/>
<dbReference type="EMBL" id="SLWF01000014">
    <property type="protein sequence ID" value="TCN83658.1"/>
    <property type="molecule type" value="Genomic_DNA"/>
</dbReference>
<dbReference type="InterPro" id="IPR027417">
    <property type="entry name" value="P-loop_NTPase"/>
</dbReference>
<dbReference type="GO" id="GO:0006261">
    <property type="term" value="P:DNA-templated DNA replication"/>
    <property type="evidence" value="ECO:0007669"/>
    <property type="project" value="TreeGrafter"/>
</dbReference>
<dbReference type="Pfam" id="PF13177">
    <property type="entry name" value="DNA_pol3_delta2"/>
    <property type="match status" value="1"/>
</dbReference>
<evidence type="ECO:0000313" key="5">
    <source>
        <dbReference type="Proteomes" id="UP000294832"/>
    </source>
</evidence>
<dbReference type="NCBIfam" id="TIGR00678">
    <property type="entry name" value="holB"/>
    <property type="match status" value="1"/>
</dbReference>
<dbReference type="GO" id="GO:0009360">
    <property type="term" value="C:DNA polymerase III complex"/>
    <property type="evidence" value="ECO:0007669"/>
    <property type="project" value="TreeGrafter"/>
</dbReference>
<reference evidence="4 5" key="1">
    <citation type="submission" date="2019-03" db="EMBL/GenBank/DDBJ databases">
        <title>Freshwater and sediment microbial communities from various areas in North America, analyzing microbe dynamics in response to fracking.</title>
        <authorList>
            <person name="Lamendella R."/>
        </authorList>
    </citation>
    <scope>NUCLEOTIDE SEQUENCE [LARGE SCALE GENOMIC DNA]</scope>
    <source>
        <strain evidence="4 5">74A</strain>
    </source>
</reference>
<protein>
    <recommendedName>
        <fullName evidence="1">DNA-directed DNA polymerase</fullName>
        <ecNumber evidence="1">2.7.7.7</ecNumber>
    </recommendedName>
</protein>
<dbReference type="GO" id="GO:0008408">
    <property type="term" value="F:3'-5' exonuclease activity"/>
    <property type="evidence" value="ECO:0007669"/>
    <property type="project" value="InterPro"/>
</dbReference>
<organism evidence="4 5">
    <name type="scientific">Shewanella fodinae</name>
    <dbReference type="NCBI Taxonomy" id="552357"/>
    <lineage>
        <taxon>Bacteria</taxon>
        <taxon>Pseudomonadati</taxon>
        <taxon>Pseudomonadota</taxon>
        <taxon>Gammaproteobacteria</taxon>
        <taxon>Alteromonadales</taxon>
        <taxon>Shewanellaceae</taxon>
        <taxon>Shewanella</taxon>
    </lineage>
</organism>
<dbReference type="AlphaFoldDB" id="A0A4R2FCG7"/>
<keyword evidence="2" id="KW-0548">Nucleotidyltransferase</keyword>
<dbReference type="EC" id="2.7.7.7" evidence="1"/>
<keyword evidence="5" id="KW-1185">Reference proteome</keyword>
<evidence type="ECO:0000313" key="4">
    <source>
        <dbReference type="EMBL" id="TCN83658.1"/>
    </source>
</evidence>
<dbReference type="InterPro" id="IPR004622">
    <property type="entry name" value="DNA_pol_HolB"/>
</dbReference>
<keyword evidence="2" id="KW-0239">DNA-directed DNA polymerase</keyword>
<dbReference type="Proteomes" id="UP000294832">
    <property type="component" value="Unassembled WGS sequence"/>
</dbReference>
<evidence type="ECO:0000256" key="3">
    <source>
        <dbReference type="ARBA" id="ARBA00049244"/>
    </source>
</evidence>
<keyword evidence="2" id="KW-0808">Transferase</keyword>
<comment type="caution">
    <text evidence="4">The sequence shown here is derived from an EMBL/GenBank/DDBJ whole genome shotgun (WGS) entry which is preliminary data.</text>
</comment>
<comment type="catalytic activity">
    <reaction evidence="3">
        <text>DNA(n) + a 2'-deoxyribonucleoside 5'-triphosphate = DNA(n+1) + diphosphate</text>
        <dbReference type="Rhea" id="RHEA:22508"/>
        <dbReference type="Rhea" id="RHEA-COMP:17339"/>
        <dbReference type="Rhea" id="RHEA-COMP:17340"/>
        <dbReference type="ChEBI" id="CHEBI:33019"/>
        <dbReference type="ChEBI" id="CHEBI:61560"/>
        <dbReference type="ChEBI" id="CHEBI:173112"/>
        <dbReference type="EC" id="2.7.7.7"/>
    </reaction>
</comment>
<evidence type="ECO:0000256" key="1">
    <source>
        <dbReference type="ARBA" id="ARBA00012417"/>
    </source>
</evidence>
<evidence type="ECO:0000256" key="2">
    <source>
        <dbReference type="ARBA" id="ARBA00022932"/>
    </source>
</evidence>
<dbReference type="GO" id="GO:0003887">
    <property type="term" value="F:DNA-directed DNA polymerase activity"/>
    <property type="evidence" value="ECO:0007669"/>
    <property type="project" value="UniProtKB-KW"/>
</dbReference>
<name>A0A4R2FCG7_9GAMM</name>
<accession>A0A4R2FCG7</accession>
<dbReference type="SUPFAM" id="SSF52540">
    <property type="entry name" value="P-loop containing nucleoside triphosphate hydrolases"/>
    <property type="match status" value="1"/>
</dbReference>
<gene>
    <name evidence="4" type="ORF">EDC91_11454</name>
</gene>
<dbReference type="Gene3D" id="3.40.50.300">
    <property type="entry name" value="P-loop containing nucleotide triphosphate hydrolases"/>
    <property type="match status" value="1"/>
</dbReference>
<dbReference type="InterPro" id="IPR050238">
    <property type="entry name" value="DNA_Rep/Repair_Clamp_Loader"/>
</dbReference>
<dbReference type="PANTHER" id="PTHR11669:SF8">
    <property type="entry name" value="DNA POLYMERASE III SUBUNIT DELTA"/>
    <property type="match status" value="1"/>
</dbReference>
<dbReference type="PANTHER" id="PTHR11669">
    <property type="entry name" value="REPLICATION FACTOR C / DNA POLYMERASE III GAMMA-TAU SUBUNIT"/>
    <property type="match status" value="1"/>
</dbReference>
<dbReference type="RefSeq" id="WP_133039146.1">
    <property type="nucleotide sequence ID" value="NZ_SLWF01000014.1"/>
</dbReference>
<sequence>MFTNLPWLHEAKQQFAAQRRQGMLPHAMLLPLAEADGGVALGQYMAALALCNAPLADEPCGHCKSCQLVNAGNHPDFHLLQADGNQIKVEQVRGLCQSLMNTAQQGGFRVALILRCERMTVAAANALLKTLEEPGAATLLVLQSDRPAALLPTVVSRCQQVKVARPSAVQLNQWLHSQYPQLNEDLAWCLPIAGGALQLAQYVADGYAAELKKLKTAWQKSLESGHLSQKLSNLSAEQLFDALKLLYQVLQDEMHAGLLDPLQQSQVAQLAARVMKDNQQLTLMSNVNYLALCQSYVLEYKRLKK</sequence>